<evidence type="ECO:0000313" key="1">
    <source>
        <dbReference type="EMBL" id="UVF62303.1"/>
    </source>
</evidence>
<dbReference type="EMBL" id="ON649699">
    <property type="protein sequence ID" value="UVF62303.1"/>
    <property type="molecule type" value="Genomic_DNA"/>
</dbReference>
<dbReference type="Proteomes" id="UP001156919">
    <property type="component" value="Segment"/>
</dbReference>
<keyword evidence="2" id="KW-1185">Reference proteome</keyword>
<reference evidence="1 2" key="1">
    <citation type="submission" date="2022-05" db="EMBL/GenBank/DDBJ databases">
        <title>Diverse viruses of marine archaea discovered using metagenomics.</title>
        <authorList>
            <person name="Zhou Y."/>
        </authorList>
    </citation>
    <scope>NUCLEOTIDE SEQUENCE [LARGE SCALE GENOMIC DNA]</scope>
    <source>
        <strain evidence="1">YSH_462411</strain>
    </source>
</reference>
<sequence>MSVLESLDEYVKSQSDIIEELKKIESDDFKTKEQKIIRLKEVTRPLIEAGYYEGVTVGHLASFIQKDILEKHNITYPNNGRYYSLFAEDEKREYSTSGRKEISSLPIEQQTGNDELDKLKAVERNGFEFPKSAFTDYLNLLEDCSTETTKQVMSIIRKMGNAFAYETAFDRIFPDKKELEKQIESIVGKKKKELQERYEYYLKSQETIKNIEEEIGDVLPKTKMLKEILAEQKHISSLLDERITITFVEKWKAILCDVCESTLGISAIAKRLRVDKKHISNNIRPTNNPVTCAENKHHNYINWFTAINITTPSGEKLVFDMKDWADRQIERKKLDLPFEDIVLKTCEIE</sequence>
<accession>A0A976YDU6</accession>
<name>A0A976YDU6_9CAUD</name>
<evidence type="ECO:0000313" key="2">
    <source>
        <dbReference type="Proteomes" id="UP001156919"/>
    </source>
</evidence>
<protein>
    <submittedName>
        <fullName evidence="1">Uncharacterized protein</fullName>
    </submittedName>
</protein>
<organism evidence="1 2">
    <name type="scientific">Nitrososphaeria virus YSH_462411</name>
    <dbReference type="NCBI Taxonomy" id="3071321"/>
    <lineage>
        <taxon>Viruses</taxon>
        <taxon>Duplodnaviria</taxon>
        <taxon>Heunggongvirae</taxon>
        <taxon>Uroviricota</taxon>
        <taxon>Caudoviricetes</taxon>
        <taxon>Juravirales</taxon>
        <taxon>Yangangviridae</taxon>
        <taxon>Nohelivirus</taxon>
        <taxon>Nohelivirus yangshanense</taxon>
    </lineage>
</organism>
<proteinExistence type="predicted"/>